<dbReference type="Pfam" id="PF02870">
    <property type="entry name" value="Methyltransf_1N"/>
    <property type="match status" value="1"/>
</dbReference>
<dbReference type="CDD" id="cd06445">
    <property type="entry name" value="ATase"/>
    <property type="match status" value="1"/>
</dbReference>
<dbReference type="Gene3D" id="1.10.10.10">
    <property type="entry name" value="Winged helix-like DNA-binding domain superfamily/Winged helix DNA-binding domain"/>
    <property type="match status" value="1"/>
</dbReference>
<comment type="catalytic activity">
    <reaction evidence="9">
        <text>a 6-O-methyl-2'-deoxyguanosine in DNA + L-cysteinyl-[protein] = S-methyl-L-cysteinyl-[protein] + a 2'-deoxyguanosine in DNA</text>
        <dbReference type="Rhea" id="RHEA:24000"/>
        <dbReference type="Rhea" id="RHEA-COMP:10131"/>
        <dbReference type="Rhea" id="RHEA-COMP:10132"/>
        <dbReference type="Rhea" id="RHEA-COMP:11367"/>
        <dbReference type="Rhea" id="RHEA-COMP:11368"/>
        <dbReference type="ChEBI" id="CHEBI:29950"/>
        <dbReference type="ChEBI" id="CHEBI:82612"/>
        <dbReference type="ChEBI" id="CHEBI:85445"/>
        <dbReference type="ChEBI" id="CHEBI:85448"/>
        <dbReference type="EC" id="2.1.1.63"/>
    </reaction>
</comment>
<gene>
    <name evidence="14" type="ORF">AALB_3982</name>
</gene>
<dbReference type="NCBIfam" id="TIGR00589">
    <property type="entry name" value="ogt"/>
    <property type="match status" value="1"/>
</dbReference>
<feature type="binding site" evidence="12">
    <location>
        <position position="66"/>
    </location>
    <ligand>
        <name>Zn(2+)</name>
        <dbReference type="ChEBI" id="CHEBI:29105"/>
    </ligand>
</feature>
<feature type="active site" description="Nucleophile; methyl group acceptor from methylphosphotriester" evidence="10">
    <location>
        <position position="35"/>
    </location>
</feature>
<proteinExistence type="inferred from homology"/>
<evidence type="ECO:0000256" key="9">
    <source>
        <dbReference type="ARBA" id="ARBA00049348"/>
    </source>
</evidence>
<dbReference type="GO" id="GO:0006281">
    <property type="term" value="P:DNA repair"/>
    <property type="evidence" value="ECO:0007669"/>
    <property type="project" value="UniProtKB-KW"/>
</dbReference>
<feature type="active site" description="Nucleophile; methyl group acceptor from either O6-methylguanine or O4-methylthymine" evidence="10">
    <location>
        <position position="315"/>
    </location>
</feature>
<dbReference type="Pfam" id="PF01035">
    <property type="entry name" value="DNA_binding_1"/>
    <property type="match status" value="1"/>
</dbReference>
<dbReference type="InterPro" id="IPR036631">
    <property type="entry name" value="MGMT_N_sf"/>
</dbReference>
<dbReference type="AlphaFoldDB" id="R9PR86"/>
<organism evidence="14 15">
    <name type="scientific">Agarivorans albus MKT 106</name>
    <dbReference type="NCBI Taxonomy" id="1331007"/>
    <lineage>
        <taxon>Bacteria</taxon>
        <taxon>Pseudomonadati</taxon>
        <taxon>Pseudomonadota</taxon>
        <taxon>Gammaproteobacteria</taxon>
        <taxon>Alteromonadales</taxon>
        <taxon>Alteromonadaceae</taxon>
        <taxon>Agarivorans</taxon>
    </lineage>
</organism>
<keyword evidence="7" id="KW-0010">Activator</keyword>
<dbReference type="GO" id="GO:0043565">
    <property type="term" value="F:sequence-specific DNA binding"/>
    <property type="evidence" value="ECO:0007669"/>
    <property type="project" value="InterPro"/>
</dbReference>
<feature type="binding site" evidence="12">
    <location>
        <position position="69"/>
    </location>
    <ligand>
        <name>Zn(2+)</name>
        <dbReference type="ChEBI" id="CHEBI:29105"/>
    </ligand>
</feature>
<evidence type="ECO:0000259" key="13">
    <source>
        <dbReference type="PROSITE" id="PS01124"/>
    </source>
</evidence>
<comment type="cofactor">
    <cofactor evidence="11">
        <name>Zn(2+)</name>
        <dbReference type="ChEBI" id="CHEBI:29105"/>
    </cofactor>
    <text evidence="11">Binds 1 zinc ion per subunit.</text>
</comment>
<dbReference type="SMART" id="SM00342">
    <property type="entry name" value="HTH_ARAC"/>
    <property type="match status" value="1"/>
</dbReference>
<name>R9PR86_AGAAL</name>
<comment type="similarity">
    <text evidence="2">Belongs to the MGMT family.</text>
</comment>
<dbReference type="InterPro" id="IPR014048">
    <property type="entry name" value="MethylDNA_cys_MeTrfase_DNA-bd"/>
</dbReference>
<dbReference type="PANTHER" id="PTHR10815:SF5">
    <property type="entry name" value="METHYLATED-DNA--PROTEIN-CYSTEINE METHYLTRANSFERASE"/>
    <property type="match status" value="1"/>
</dbReference>
<evidence type="ECO:0000313" key="15">
    <source>
        <dbReference type="Proteomes" id="UP000014461"/>
    </source>
</evidence>
<keyword evidence="4 14" id="KW-0489">Methyltransferase</keyword>
<feature type="binding site" evidence="12">
    <location>
        <position position="39"/>
    </location>
    <ligand>
        <name>Zn(2+)</name>
        <dbReference type="ChEBI" id="CHEBI:29105"/>
    </ligand>
</feature>
<dbReference type="EMBL" id="BARX01000037">
    <property type="protein sequence ID" value="GAD03902.1"/>
    <property type="molecule type" value="Genomic_DNA"/>
</dbReference>
<feature type="domain" description="HTH araC/xylS-type" evidence="13">
    <location>
        <begin position="106"/>
        <end position="179"/>
    </location>
</feature>
<dbReference type="InterPro" id="IPR036388">
    <property type="entry name" value="WH-like_DNA-bd_sf"/>
</dbReference>
<sequence>MKALSFQQKYQAMSRKDAQYEGAFYTAVKTTGIFCRPSCRARKPKIENVVFYDTVQEALQHGYRACKVCKPMQPLDAAPLGIKQLLDDLQQDNFTRIQDGDLRERGLDPAQVRRWFKKHHGITFHAYQRMLRINSAFSQIQQGDSVSNSAFDSGYESLSGFNDSYKKVFGGAPSEQNKAVINIVRFTTPIGPMYACATDKGLCLLEFTDRRMLETEFADLTKRLKAVILPGDNPHLDQVQQEIAEYFAGSRKQFDVALDTPSTEFRQKVWQGLMDIPYAETRSYGQQAEYLQIPNAVRAVASANGQNRISIIIPCHRVVGANGQLTGYGGGIHRKDWLLKHEQANR</sequence>
<feature type="binding site" evidence="11">
    <location>
        <position position="31"/>
    </location>
    <ligand>
        <name>DNA</name>
        <dbReference type="ChEBI" id="CHEBI:16991"/>
    </ligand>
</feature>
<dbReference type="InterPro" id="IPR004026">
    <property type="entry name" value="Ada_DNA_repair_Zn-bd"/>
</dbReference>
<keyword evidence="6" id="KW-0227">DNA damage</keyword>
<keyword evidence="5 14" id="KW-0808">Transferase</keyword>
<evidence type="ECO:0000256" key="12">
    <source>
        <dbReference type="PIRSR" id="PIRSR000409-3"/>
    </source>
</evidence>
<comment type="caution">
    <text evidence="14">The sequence shown here is derived from an EMBL/GenBank/DDBJ whole genome shotgun (WGS) entry which is preliminary data.</text>
</comment>
<dbReference type="PROSITE" id="PS00374">
    <property type="entry name" value="MGMT"/>
    <property type="match status" value="1"/>
</dbReference>
<dbReference type="Pfam" id="PF12833">
    <property type="entry name" value="HTH_18"/>
    <property type="match status" value="1"/>
</dbReference>
<feature type="binding site" evidence="11">
    <location>
        <position position="42"/>
    </location>
    <ligand>
        <name>DNA</name>
        <dbReference type="ChEBI" id="CHEBI:16991"/>
    </ligand>
</feature>
<dbReference type="Gene3D" id="1.10.10.60">
    <property type="entry name" value="Homeodomain-like"/>
    <property type="match status" value="1"/>
</dbReference>
<dbReference type="SUPFAM" id="SSF53155">
    <property type="entry name" value="Methylated DNA-protein cysteine methyltransferase domain"/>
    <property type="match status" value="1"/>
</dbReference>
<evidence type="ECO:0000256" key="7">
    <source>
        <dbReference type="ARBA" id="ARBA00023159"/>
    </source>
</evidence>
<evidence type="ECO:0000313" key="14">
    <source>
        <dbReference type="EMBL" id="GAD03902.1"/>
    </source>
</evidence>
<dbReference type="RefSeq" id="WP_016403669.1">
    <property type="nucleotide sequence ID" value="NZ_BARX01000037.1"/>
</dbReference>
<evidence type="ECO:0000256" key="10">
    <source>
        <dbReference type="PIRSR" id="PIRSR000409-1"/>
    </source>
</evidence>
<reference evidence="14" key="1">
    <citation type="journal article" date="2013" name="Genome Announc.">
        <title>Draft Genome Sequence of Agarivorans albus Strain MKT 106T, an Agarolytic Marine Bacterium.</title>
        <authorList>
            <person name="Yasuike M."/>
            <person name="Nakamura Y."/>
            <person name="Kai W."/>
            <person name="Fujiwara A."/>
            <person name="Fukui Y."/>
            <person name="Satomi M."/>
            <person name="Sano M."/>
        </authorList>
    </citation>
    <scope>NUCLEOTIDE SEQUENCE [LARGE SCALE GENOMIC DNA]</scope>
</reference>
<evidence type="ECO:0000256" key="4">
    <source>
        <dbReference type="ARBA" id="ARBA00022603"/>
    </source>
</evidence>
<dbReference type="SUPFAM" id="SSF46767">
    <property type="entry name" value="Methylated DNA-protein cysteine methyltransferase, C-terminal domain"/>
    <property type="match status" value="1"/>
</dbReference>
<dbReference type="GO" id="GO:0003908">
    <property type="term" value="F:methylated-DNA-[protein]-cysteine S-methyltransferase activity"/>
    <property type="evidence" value="ECO:0007669"/>
    <property type="project" value="UniProtKB-EC"/>
</dbReference>
<accession>R9PR86</accession>
<dbReference type="Gene3D" id="3.40.10.10">
    <property type="entry name" value="DNA Methylphosphotriester Repair Domain"/>
    <property type="match status" value="1"/>
</dbReference>
<dbReference type="InterPro" id="IPR018060">
    <property type="entry name" value="HTH_AraC"/>
</dbReference>
<evidence type="ECO:0000256" key="2">
    <source>
        <dbReference type="ARBA" id="ARBA00008711"/>
    </source>
</evidence>
<dbReference type="Gene3D" id="3.30.160.70">
    <property type="entry name" value="Methylated DNA-protein cysteine methyltransferase domain"/>
    <property type="match status" value="1"/>
</dbReference>
<dbReference type="SUPFAM" id="SSF57884">
    <property type="entry name" value="Ada DNA repair protein, N-terminal domain (N-Ada 10)"/>
    <property type="match status" value="1"/>
</dbReference>
<evidence type="ECO:0000256" key="5">
    <source>
        <dbReference type="ARBA" id="ARBA00022679"/>
    </source>
</evidence>
<keyword evidence="11" id="KW-0479">Metal-binding</keyword>
<dbReference type="InterPro" id="IPR035451">
    <property type="entry name" value="Ada-like_dom_sf"/>
</dbReference>
<evidence type="ECO:0000256" key="1">
    <source>
        <dbReference type="ARBA" id="ARBA00001286"/>
    </source>
</evidence>
<dbReference type="PIRSF" id="PIRSF000409">
    <property type="entry name" value="Ada"/>
    <property type="match status" value="1"/>
</dbReference>
<dbReference type="STRING" id="1331007.AALB_3982"/>
<dbReference type="Pfam" id="PF02805">
    <property type="entry name" value="Ada_Zn_binding"/>
    <property type="match status" value="1"/>
</dbReference>
<feature type="binding site" evidence="11">
    <location>
        <position position="64"/>
    </location>
    <ligand>
        <name>DNA</name>
        <dbReference type="ChEBI" id="CHEBI:16991"/>
    </ligand>
</feature>
<evidence type="ECO:0000256" key="11">
    <source>
        <dbReference type="PIRSR" id="PIRSR000409-2"/>
    </source>
</evidence>
<evidence type="ECO:0000256" key="6">
    <source>
        <dbReference type="ARBA" id="ARBA00022763"/>
    </source>
</evidence>
<evidence type="ECO:0000256" key="3">
    <source>
        <dbReference type="ARBA" id="ARBA00011918"/>
    </source>
</evidence>
<dbReference type="InterPro" id="IPR001497">
    <property type="entry name" value="MethylDNA_cys_MeTrfase_AS"/>
</dbReference>
<dbReference type="PROSITE" id="PS01124">
    <property type="entry name" value="HTH_ARAC_FAMILY_2"/>
    <property type="match status" value="1"/>
</dbReference>
<comment type="catalytic activity">
    <reaction evidence="1">
        <text>a 4-O-methyl-thymidine in DNA + L-cysteinyl-[protein] = a thymidine in DNA + S-methyl-L-cysteinyl-[protein]</text>
        <dbReference type="Rhea" id="RHEA:53428"/>
        <dbReference type="Rhea" id="RHEA-COMP:10131"/>
        <dbReference type="Rhea" id="RHEA-COMP:10132"/>
        <dbReference type="Rhea" id="RHEA-COMP:13555"/>
        <dbReference type="Rhea" id="RHEA-COMP:13556"/>
        <dbReference type="ChEBI" id="CHEBI:29950"/>
        <dbReference type="ChEBI" id="CHEBI:82612"/>
        <dbReference type="ChEBI" id="CHEBI:137386"/>
        <dbReference type="ChEBI" id="CHEBI:137387"/>
        <dbReference type="EC" id="2.1.1.63"/>
    </reaction>
</comment>
<feature type="binding site" evidence="11">
    <location>
        <position position="40"/>
    </location>
    <ligand>
        <name>DNA</name>
        <dbReference type="ChEBI" id="CHEBI:16991"/>
    </ligand>
</feature>
<dbReference type="InterPro" id="IPR008332">
    <property type="entry name" value="MethylG_MeTrfase_N"/>
</dbReference>
<dbReference type="Proteomes" id="UP000014461">
    <property type="component" value="Unassembled WGS sequence"/>
</dbReference>
<dbReference type="PANTHER" id="PTHR10815">
    <property type="entry name" value="METHYLATED-DNA--PROTEIN-CYSTEINE METHYLTRANSFERASE"/>
    <property type="match status" value="1"/>
</dbReference>
<dbReference type="GO" id="GO:0003700">
    <property type="term" value="F:DNA-binding transcription factor activity"/>
    <property type="evidence" value="ECO:0007669"/>
    <property type="project" value="InterPro"/>
</dbReference>
<feature type="binding site" evidence="12">
    <location>
        <position position="35"/>
    </location>
    <ligand>
        <name>Zn(2+)</name>
        <dbReference type="ChEBI" id="CHEBI:29105"/>
    </ligand>
</feature>
<keyword evidence="8" id="KW-0234">DNA repair</keyword>
<evidence type="ECO:0000256" key="8">
    <source>
        <dbReference type="ARBA" id="ARBA00023204"/>
    </source>
</evidence>
<dbReference type="GO" id="GO:0032259">
    <property type="term" value="P:methylation"/>
    <property type="evidence" value="ECO:0007669"/>
    <property type="project" value="UniProtKB-KW"/>
</dbReference>
<dbReference type="GO" id="GO:0008270">
    <property type="term" value="F:zinc ion binding"/>
    <property type="evidence" value="ECO:0007669"/>
    <property type="project" value="InterPro"/>
</dbReference>
<keyword evidence="11" id="KW-0862">Zinc</keyword>
<keyword evidence="15" id="KW-1185">Reference proteome</keyword>
<dbReference type="InterPro" id="IPR036217">
    <property type="entry name" value="MethylDNA_cys_MeTrfase_DNAb"/>
</dbReference>
<protein>
    <recommendedName>
        <fullName evidence="3">methylated-DNA--[protein]-cysteine S-methyltransferase</fullName>
        <ecNumber evidence="3">2.1.1.63</ecNumber>
    </recommendedName>
</protein>
<dbReference type="FunFam" id="1.10.10.10:FF:000214">
    <property type="entry name" value="Methylated-DNA--protein-cysteine methyltransferase"/>
    <property type="match status" value="1"/>
</dbReference>
<dbReference type="InterPro" id="IPR016221">
    <property type="entry name" value="Bifunct_regulatory_prot_Ada"/>
</dbReference>
<dbReference type="EC" id="2.1.1.63" evidence="3"/>
<dbReference type="OrthoDB" id="9811249at2"/>